<name>A0A3L6PPI7_PANMI</name>
<protein>
    <submittedName>
        <fullName evidence="1">Uncharacterized protein</fullName>
    </submittedName>
</protein>
<dbReference type="OrthoDB" id="692231at2759"/>
<organism evidence="1 2">
    <name type="scientific">Panicum miliaceum</name>
    <name type="common">Proso millet</name>
    <name type="synonym">Broomcorn millet</name>
    <dbReference type="NCBI Taxonomy" id="4540"/>
    <lineage>
        <taxon>Eukaryota</taxon>
        <taxon>Viridiplantae</taxon>
        <taxon>Streptophyta</taxon>
        <taxon>Embryophyta</taxon>
        <taxon>Tracheophyta</taxon>
        <taxon>Spermatophyta</taxon>
        <taxon>Magnoliopsida</taxon>
        <taxon>Liliopsida</taxon>
        <taxon>Poales</taxon>
        <taxon>Poaceae</taxon>
        <taxon>PACMAD clade</taxon>
        <taxon>Panicoideae</taxon>
        <taxon>Panicodae</taxon>
        <taxon>Paniceae</taxon>
        <taxon>Panicinae</taxon>
        <taxon>Panicum</taxon>
        <taxon>Panicum sect. Panicum</taxon>
    </lineage>
</organism>
<accession>A0A3L6PPI7</accession>
<reference evidence="2" key="1">
    <citation type="journal article" date="2019" name="Nat. Commun.">
        <title>The genome of broomcorn millet.</title>
        <authorList>
            <person name="Zou C."/>
            <person name="Miki D."/>
            <person name="Li D."/>
            <person name="Tang Q."/>
            <person name="Xiao L."/>
            <person name="Rajput S."/>
            <person name="Deng P."/>
            <person name="Jia W."/>
            <person name="Huang R."/>
            <person name="Zhang M."/>
            <person name="Sun Y."/>
            <person name="Hu J."/>
            <person name="Fu X."/>
            <person name="Schnable P.S."/>
            <person name="Li F."/>
            <person name="Zhang H."/>
            <person name="Feng B."/>
            <person name="Zhu X."/>
            <person name="Liu R."/>
            <person name="Schnable J.C."/>
            <person name="Zhu J.-K."/>
            <person name="Zhang H."/>
        </authorList>
    </citation>
    <scope>NUCLEOTIDE SEQUENCE [LARGE SCALE GENOMIC DNA]</scope>
</reference>
<keyword evidence="2" id="KW-1185">Reference proteome</keyword>
<proteinExistence type="predicted"/>
<evidence type="ECO:0000313" key="1">
    <source>
        <dbReference type="EMBL" id="RLM61240.1"/>
    </source>
</evidence>
<gene>
    <name evidence="1" type="ORF">C2845_PM14G04240</name>
</gene>
<sequence length="239" mass="27242">MYKPVAVNEGIHRMECRSCHANFSYKGGQLWRDHKSCKAKEALGPSQQQQNADLRFVLVNEIDPHPLDRIPPDSLDDIDLVSHTQTIRDWNLDQKLLSLTSDSEIRDDVRTSKLKDFLIQRKCLPIGGELYNTACLDDVLNSSIVSKGQPMLNLAGDILERFIQAHMSLPMAKQQLIEVVTNMKLKCLGEDAKWWHKIYFGLEVLLDFKKSFPSKELLPAEDTKTVVCLQDTEGFLSRC</sequence>
<dbReference type="AlphaFoldDB" id="A0A3L6PPI7"/>
<comment type="caution">
    <text evidence="1">The sequence shown here is derived from an EMBL/GenBank/DDBJ whole genome shotgun (WGS) entry which is preliminary data.</text>
</comment>
<dbReference type="EMBL" id="PQIB02000016">
    <property type="protein sequence ID" value="RLM61240.1"/>
    <property type="molecule type" value="Genomic_DNA"/>
</dbReference>
<evidence type="ECO:0000313" key="2">
    <source>
        <dbReference type="Proteomes" id="UP000275267"/>
    </source>
</evidence>
<dbReference type="Proteomes" id="UP000275267">
    <property type="component" value="Unassembled WGS sequence"/>
</dbReference>